<dbReference type="Proteomes" id="UP000220340">
    <property type="component" value="Unassembled WGS sequence"/>
</dbReference>
<name>A0A1Q4H755_9MYCO</name>
<feature type="region of interest" description="Disordered" evidence="1">
    <location>
        <begin position="225"/>
        <end position="371"/>
    </location>
</feature>
<feature type="compositionally biased region" description="Basic and acidic residues" evidence="1">
    <location>
        <begin position="338"/>
        <end position="349"/>
    </location>
</feature>
<dbReference type="OrthoDB" id="4629927at2"/>
<accession>A0A1Q4H755</accession>
<evidence type="ECO:0000313" key="2">
    <source>
        <dbReference type="EMBL" id="OPE53935.1"/>
    </source>
</evidence>
<dbReference type="EMBL" id="MIJD01000119">
    <property type="protein sequence ID" value="OPE53935.1"/>
    <property type="molecule type" value="Genomic_DNA"/>
</dbReference>
<dbReference type="RefSeq" id="WP_073858818.1">
    <property type="nucleotide sequence ID" value="NZ_BAAATC010000006.1"/>
</dbReference>
<dbReference type="STRING" id="1801.BRW64_23235"/>
<feature type="compositionally biased region" description="Acidic residues" evidence="1">
    <location>
        <begin position="252"/>
        <end position="264"/>
    </location>
</feature>
<feature type="compositionally biased region" description="Acidic residues" evidence="1">
    <location>
        <begin position="276"/>
        <end position="320"/>
    </location>
</feature>
<evidence type="ECO:0008006" key="6">
    <source>
        <dbReference type="Google" id="ProtNLM"/>
    </source>
</evidence>
<dbReference type="EMBL" id="PDCR01000007">
    <property type="protein sequence ID" value="PEG55337.1"/>
    <property type="molecule type" value="Genomic_DNA"/>
</dbReference>
<keyword evidence="5" id="KW-1185">Reference proteome</keyword>
<evidence type="ECO:0000313" key="5">
    <source>
        <dbReference type="Proteomes" id="UP000220340"/>
    </source>
</evidence>
<gene>
    <name evidence="2" type="ORF">BV510_13015</name>
    <name evidence="3" type="ORF">CRI78_07155</name>
</gene>
<sequence length="371" mass="38909">MRFGMRPYLMAGVGIVAAGSIAIPPSVAPPGHTVRHESVALAAHVQPVNPLLQQVPEYATAQAAAALLPPEALTSTAALTETLDAASAQVSALALPGLGNAIIAAYDVIMPWVDWAVNLGIYATQWIPIVNWFTPQISIVYYSLIEPIITSAVFNTAYWVGGAISFGQGLANFFNDTVNAGIGFVNAEIDWFLGFLPPLPPFIPLAAQATMDIVGARTAMQVAAPTAVGESDPAAVDTDETESGEPAAPLPEETETAPVDEVEAEPTTPEAPVDSEPQDENASDLEPADELDQVDEDVTEDIDKDFDDEQDSAEDLADTSDDAKDDLKADAENDAEDDPKSDTDKDAETKSGTGSGSQTDTKSDSKPGPSE</sequence>
<evidence type="ECO:0000313" key="4">
    <source>
        <dbReference type="Proteomes" id="UP000191039"/>
    </source>
</evidence>
<feature type="compositionally biased region" description="Low complexity" evidence="1">
    <location>
        <begin position="265"/>
        <end position="274"/>
    </location>
</feature>
<dbReference type="AlphaFoldDB" id="A0A1Q4H755"/>
<organism evidence="3 5">
    <name type="scientific">Mycolicibacterium diernhoferi</name>
    <dbReference type="NCBI Taxonomy" id="1801"/>
    <lineage>
        <taxon>Bacteria</taxon>
        <taxon>Bacillati</taxon>
        <taxon>Actinomycetota</taxon>
        <taxon>Actinomycetes</taxon>
        <taxon>Mycobacteriales</taxon>
        <taxon>Mycobacteriaceae</taxon>
        <taxon>Mycolicibacterium</taxon>
    </lineage>
</organism>
<evidence type="ECO:0000313" key="3">
    <source>
        <dbReference type="EMBL" id="PEG55337.1"/>
    </source>
</evidence>
<dbReference type="Proteomes" id="UP000191039">
    <property type="component" value="Unassembled WGS sequence"/>
</dbReference>
<comment type="caution">
    <text evidence="3">The sequence shown here is derived from an EMBL/GenBank/DDBJ whole genome shotgun (WGS) entry which is preliminary data.</text>
</comment>
<reference evidence="3 5" key="2">
    <citation type="submission" date="2017-10" db="EMBL/GenBank/DDBJ databases">
        <title>The new phylogeny of genus Mycobacterium.</title>
        <authorList>
            <person name="Tortoli E."/>
            <person name="Trovato A."/>
            <person name="Cirillo D.M."/>
        </authorList>
    </citation>
    <scope>NUCLEOTIDE SEQUENCE [LARGE SCALE GENOMIC DNA]</scope>
    <source>
        <strain evidence="3 5">IP141170001</strain>
    </source>
</reference>
<feature type="compositionally biased region" description="Basic and acidic residues" evidence="1">
    <location>
        <begin position="321"/>
        <end position="331"/>
    </location>
</feature>
<evidence type="ECO:0000256" key="1">
    <source>
        <dbReference type="SAM" id="MobiDB-lite"/>
    </source>
</evidence>
<protein>
    <recommendedName>
        <fullName evidence="6">PE family protein</fullName>
    </recommendedName>
</protein>
<reference evidence="2 4" key="1">
    <citation type="submission" date="2016-09" db="EMBL/GenBank/DDBJ databases">
        <title>genome sequences of unsequenced Mycobacteria.</title>
        <authorList>
            <person name="Greninger A.L."/>
            <person name="Jerome K.R."/>
            <person name="Mcnair B."/>
            <person name="Wallis C."/>
            <person name="Fang F."/>
        </authorList>
    </citation>
    <scope>NUCLEOTIDE SEQUENCE [LARGE SCALE GENOMIC DNA]</scope>
    <source>
        <strain evidence="2 4">BM1</strain>
    </source>
</reference>
<feature type="compositionally biased region" description="Polar residues" evidence="1">
    <location>
        <begin position="350"/>
        <end position="360"/>
    </location>
</feature>
<proteinExistence type="predicted"/>